<sequence length="37" mass="4219">MNEPPPVLGRWSRLYGLVLLNLALCILLFRLFGKAFS</sequence>
<feature type="transmembrane region" description="Helical" evidence="1">
    <location>
        <begin position="12"/>
        <end position="32"/>
    </location>
</feature>
<dbReference type="KEGG" id="msil:METEAL_34560"/>
<reference evidence="3" key="1">
    <citation type="journal article" date="2023" name="Int. J. Syst. Evol. Microbiol.">
        <title>Mesoterricola silvestris gen. nov., sp. nov., Mesoterricola sediminis sp. nov., Geothrix oryzae sp. nov., Geothrix edaphica sp. nov., Geothrix rubra sp. nov., and Geothrix limicola sp. nov., six novel members of Acidobacteriota isolated from soils.</title>
        <authorList>
            <person name="Itoh H."/>
            <person name="Sugisawa Y."/>
            <person name="Mise K."/>
            <person name="Xu Z."/>
            <person name="Kuniyasu M."/>
            <person name="Ushijima N."/>
            <person name="Kawano K."/>
            <person name="Kobayashi E."/>
            <person name="Shiratori Y."/>
            <person name="Masuda Y."/>
            <person name="Senoo K."/>
        </authorList>
    </citation>
    <scope>NUCLEOTIDE SEQUENCE [LARGE SCALE GENOMIC DNA]</scope>
    <source>
        <strain evidence="3">W79</strain>
    </source>
</reference>
<organism evidence="2 3">
    <name type="scientific">Mesoterricola silvestris</name>
    <dbReference type="NCBI Taxonomy" id="2927979"/>
    <lineage>
        <taxon>Bacteria</taxon>
        <taxon>Pseudomonadati</taxon>
        <taxon>Acidobacteriota</taxon>
        <taxon>Holophagae</taxon>
        <taxon>Holophagales</taxon>
        <taxon>Holophagaceae</taxon>
        <taxon>Mesoterricola</taxon>
    </lineage>
</organism>
<evidence type="ECO:0000313" key="3">
    <source>
        <dbReference type="Proteomes" id="UP001238179"/>
    </source>
</evidence>
<name>A0AA48GUG8_9BACT</name>
<keyword evidence="1" id="KW-0472">Membrane</keyword>
<gene>
    <name evidence="2" type="ORF">METEAL_34560</name>
</gene>
<evidence type="ECO:0000313" key="2">
    <source>
        <dbReference type="EMBL" id="BDU74282.1"/>
    </source>
</evidence>
<dbReference type="AlphaFoldDB" id="A0AA48GUG8"/>
<keyword evidence="1" id="KW-1133">Transmembrane helix</keyword>
<proteinExistence type="predicted"/>
<dbReference type="EMBL" id="AP027080">
    <property type="protein sequence ID" value="BDU74282.1"/>
    <property type="molecule type" value="Genomic_DNA"/>
</dbReference>
<keyword evidence="1" id="KW-0812">Transmembrane</keyword>
<evidence type="ECO:0000256" key="1">
    <source>
        <dbReference type="SAM" id="Phobius"/>
    </source>
</evidence>
<dbReference type="Proteomes" id="UP001238179">
    <property type="component" value="Chromosome"/>
</dbReference>
<keyword evidence="3" id="KW-1185">Reference proteome</keyword>
<protein>
    <submittedName>
        <fullName evidence="2">Uncharacterized protein</fullName>
    </submittedName>
</protein>
<accession>A0AA48GUG8</accession>